<sequence>MAVSAPWVVLLIMSFQSDVITRYSSATGVLVLAVGAAACTGAYALMTRIGRLPVERRILA</sequence>
<proteinExistence type="predicted"/>
<evidence type="ECO:0000313" key="3">
    <source>
        <dbReference type="Proteomes" id="UP000630594"/>
    </source>
</evidence>
<evidence type="ECO:0000313" key="2">
    <source>
        <dbReference type="EMBL" id="GGD15567.1"/>
    </source>
</evidence>
<keyword evidence="1" id="KW-0472">Membrane</keyword>
<dbReference type="Proteomes" id="UP000630594">
    <property type="component" value="Unassembled WGS sequence"/>
</dbReference>
<evidence type="ECO:0008006" key="4">
    <source>
        <dbReference type="Google" id="ProtNLM"/>
    </source>
</evidence>
<organism evidence="2 3">
    <name type="scientific">Nocardioides daphniae</name>
    <dbReference type="NCBI Taxonomy" id="402297"/>
    <lineage>
        <taxon>Bacteria</taxon>
        <taxon>Bacillati</taxon>
        <taxon>Actinomycetota</taxon>
        <taxon>Actinomycetes</taxon>
        <taxon>Propionibacteriales</taxon>
        <taxon>Nocardioidaceae</taxon>
        <taxon>Nocardioides</taxon>
    </lineage>
</organism>
<evidence type="ECO:0000256" key="1">
    <source>
        <dbReference type="SAM" id="Phobius"/>
    </source>
</evidence>
<dbReference type="RefSeq" id="WP_188421247.1">
    <property type="nucleotide sequence ID" value="NZ_BMCK01000002.1"/>
</dbReference>
<dbReference type="EMBL" id="BMCK01000002">
    <property type="protein sequence ID" value="GGD15567.1"/>
    <property type="molecule type" value="Genomic_DNA"/>
</dbReference>
<comment type="caution">
    <text evidence="2">The sequence shown here is derived from an EMBL/GenBank/DDBJ whole genome shotgun (WGS) entry which is preliminary data.</text>
</comment>
<keyword evidence="1" id="KW-1133">Transmembrane helix</keyword>
<keyword evidence="3" id="KW-1185">Reference proteome</keyword>
<feature type="transmembrane region" description="Helical" evidence="1">
    <location>
        <begin position="26"/>
        <end position="46"/>
    </location>
</feature>
<name>A0ABQ1Q6S0_9ACTN</name>
<reference evidence="3" key="1">
    <citation type="journal article" date="2019" name="Int. J. Syst. Evol. Microbiol.">
        <title>The Global Catalogue of Microorganisms (GCM) 10K type strain sequencing project: providing services to taxonomists for standard genome sequencing and annotation.</title>
        <authorList>
            <consortium name="The Broad Institute Genomics Platform"/>
            <consortium name="The Broad Institute Genome Sequencing Center for Infectious Disease"/>
            <person name="Wu L."/>
            <person name="Ma J."/>
        </authorList>
    </citation>
    <scope>NUCLEOTIDE SEQUENCE [LARGE SCALE GENOMIC DNA]</scope>
    <source>
        <strain evidence="3">CCM 7403</strain>
    </source>
</reference>
<accession>A0ABQ1Q6S0</accession>
<protein>
    <recommendedName>
        <fullName evidence="4">ABC transporter permease</fullName>
    </recommendedName>
</protein>
<keyword evidence="1" id="KW-0812">Transmembrane</keyword>
<gene>
    <name evidence="2" type="ORF">GCM10007231_13230</name>
</gene>